<gene>
    <name evidence="5" type="ORF">SAMN05443668_112155</name>
</gene>
<dbReference type="SUPFAM" id="SSF48452">
    <property type="entry name" value="TPR-like"/>
    <property type="match status" value="1"/>
</dbReference>
<dbReference type="Pfam" id="PF00486">
    <property type="entry name" value="Trans_reg_C"/>
    <property type="match status" value="1"/>
</dbReference>
<dbReference type="InterPro" id="IPR001867">
    <property type="entry name" value="OmpR/PhoB-type_DNA-bd"/>
</dbReference>
<proteinExistence type="inferred from homology"/>
<name>A0A1M7RHI5_9ACTN</name>
<dbReference type="SUPFAM" id="SSF46894">
    <property type="entry name" value="C-terminal effector domain of the bipartite response regulators"/>
    <property type="match status" value="1"/>
</dbReference>
<dbReference type="PANTHER" id="PTHR47691:SF3">
    <property type="entry name" value="HTH-TYPE TRANSCRIPTIONAL REGULATOR RV0890C-RELATED"/>
    <property type="match status" value="1"/>
</dbReference>
<evidence type="ECO:0000256" key="3">
    <source>
        <dbReference type="PROSITE-ProRule" id="PRU01091"/>
    </source>
</evidence>
<dbReference type="Gene3D" id="1.10.10.10">
    <property type="entry name" value="Winged helix-like DNA-binding domain superfamily/Winged helix DNA-binding domain"/>
    <property type="match status" value="1"/>
</dbReference>
<feature type="domain" description="OmpR/PhoB-type" evidence="4">
    <location>
        <begin position="1"/>
        <end position="100"/>
    </location>
</feature>
<dbReference type="STRING" id="134849.SAMN05443668_112155"/>
<dbReference type="GO" id="GO:0000160">
    <property type="term" value="P:phosphorelay signal transduction system"/>
    <property type="evidence" value="ECO:0007669"/>
    <property type="project" value="InterPro"/>
</dbReference>
<organism evidence="5 6">
    <name type="scientific">Cryptosporangium aurantiacum</name>
    <dbReference type="NCBI Taxonomy" id="134849"/>
    <lineage>
        <taxon>Bacteria</taxon>
        <taxon>Bacillati</taxon>
        <taxon>Actinomycetota</taxon>
        <taxon>Actinomycetes</taxon>
        <taxon>Cryptosporangiales</taxon>
        <taxon>Cryptosporangiaceae</taxon>
        <taxon>Cryptosporangium</taxon>
    </lineage>
</organism>
<evidence type="ECO:0000256" key="2">
    <source>
        <dbReference type="ARBA" id="ARBA00023125"/>
    </source>
</evidence>
<accession>A0A1M7RHI5</accession>
<dbReference type="InterPro" id="IPR036388">
    <property type="entry name" value="WH-like_DNA-bd_sf"/>
</dbReference>
<keyword evidence="2 3" id="KW-0238">DNA-binding</keyword>
<dbReference type="SMART" id="SM01043">
    <property type="entry name" value="BTAD"/>
    <property type="match status" value="1"/>
</dbReference>
<dbReference type="OrthoDB" id="33864at2"/>
<reference evidence="5 6" key="1">
    <citation type="submission" date="2016-11" db="EMBL/GenBank/DDBJ databases">
        <authorList>
            <person name="Jaros S."/>
            <person name="Januszkiewicz K."/>
            <person name="Wedrychowicz H."/>
        </authorList>
    </citation>
    <scope>NUCLEOTIDE SEQUENCE [LARGE SCALE GENOMIC DNA]</scope>
    <source>
        <strain evidence="5 6">DSM 46144</strain>
    </source>
</reference>
<feature type="DNA-binding region" description="OmpR/PhoB-type" evidence="3">
    <location>
        <begin position="1"/>
        <end position="100"/>
    </location>
</feature>
<dbReference type="SUPFAM" id="SSF52540">
    <property type="entry name" value="P-loop containing nucleoside triphosphate hydrolases"/>
    <property type="match status" value="1"/>
</dbReference>
<dbReference type="SMART" id="SM00862">
    <property type="entry name" value="Trans_reg_C"/>
    <property type="match status" value="1"/>
</dbReference>
<dbReference type="AlphaFoldDB" id="A0A1M7RHI5"/>
<dbReference type="InterPro" id="IPR005158">
    <property type="entry name" value="BTAD"/>
</dbReference>
<dbReference type="Proteomes" id="UP000184440">
    <property type="component" value="Unassembled WGS sequence"/>
</dbReference>
<evidence type="ECO:0000313" key="6">
    <source>
        <dbReference type="Proteomes" id="UP000184440"/>
    </source>
</evidence>
<protein>
    <submittedName>
        <fullName evidence="5">Predicted ATPase</fullName>
    </submittedName>
</protein>
<dbReference type="GO" id="GO:0043531">
    <property type="term" value="F:ADP binding"/>
    <property type="evidence" value="ECO:0007669"/>
    <property type="project" value="InterPro"/>
</dbReference>
<comment type="similarity">
    <text evidence="1">Belongs to the AfsR/DnrI/RedD regulatory family.</text>
</comment>
<dbReference type="InterPro" id="IPR011990">
    <property type="entry name" value="TPR-like_helical_dom_sf"/>
</dbReference>
<dbReference type="Gene3D" id="3.40.50.300">
    <property type="entry name" value="P-loop containing nucleotide triphosphate hydrolases"/>
    <property type="match status" value="1"/>
</dbReference>
<evidence type="ECO:0000256" key="1">
    <source>
        <dbReference type="ARBA" id="ARBA00005820"/>
    </source>
</evidence>
<dbReference type="PANTHER" id="PTHR47691">
    <property type="entry name" value="REGULATOR-RELATED"/>
    <property type="match status" value="1"/>
</dbReference>
<dbReference type="Pfam" id="PF25872">
    <property type="entry name" value="HTH_77"/>
    <property type="match status" value="1"/>
</dbReference>
<dbReference type="EMBL" id="FRCS01000012">
    <property type="protein sequence ID" value="SHN45619.1"/>
    <property type="molecule type" value="Genomic_DNA"/>
</dbReference>
<dbReference type="PRINTS" id="PR00364">
    <property type="entry name" value="DISEASERSIST"/>
</dbReference>
<dbReference type="GO" id="GO:0003677">
    <property type="term" value="F:DNA binding"/>
    <property type="evidence" value="ECO:0007669"/>
    <property type="project" value="UniProtKB-UniRule"/>
</dbReference>
<dbReference type="InterPro" id="IPR016032">
    <property type="entry name" value="Sig_transdc_resp-reg_C-effctor"/>
</dbReference>
<evidence type="ECO:0000313" key="5">
    <source>
        <dbReference type="EMBL" id="SHN45619.1"/>
    </source>
</evidence>
<dbReference type="InterPro" id="IPR058852">
    <property type="entry name" value="HTH_77"/>
</dbReference>
<dbReference type="PROSITE" id="PS51755">
    <property type="entry name" value="OMPR_PHOB"/>
    <property type="match status" value="1"/>
</dbReference>
<dbReference type="RefSeq" id="WP_073262352.1">
    <property type="nucleotide sequence ID" value="NZ_FRCS01000012.1"/>
</dbReference>
<dbReference type="Pfam" id="PF03704">
    <property type="entry name" value="BTAD"/>
    <property type="match status" value="1"/>
</dbReference>
<sequence>MSGLQIDVLGPLRIGRNGTAVTVPGAKPRALLVTLAAAQGFVVSTDQALDALWPAKRPRSALNTLQSYVAVLRRTLEPGRAPGERGSILVREGSGYALRLPVGALDAEEFTRLATRANRQLQAGEAGSAASGSAEALALWRGRPFQDAPDHVDLIAAEVARLHELHVTLLEDRFAAAIVLGQHASVAGELAQHCRDHPLRERGWELLALARYRDGRQADALASLREARRRLAGELGVDPGPRLRELEARILAHDEALFPTDITAGPNGTASHNVPLSLDRTIGRQTEADWLRTMLARYRLTTVTGPGGVGKTRLALDVARTRDDPDGPWVVDVGRLTSGSLLAPAIGRILGLFGANTTEQLTDVLRQRHFLLVLDGCEHLGEAVAELVAALLRRCAGLRVLVTSREPLRVPGEGLLEVRPLRADDDAVELFLDRAGAGTHGWNVRPEDRSVVTRICRRLDGLPLAIELAAARAAALPLPEIEQRLDDRFTLLRDGNRGGEHRHESLWSTLDWSYSMLSASERSLFAALSVFEGGFDTRAVAAVAGPERSAVAATVDLAALVAKSCVVRVRDEEAGPAGDRYGLLDTVRAFASAQLSGAAAASVRARHRAWVEDLTATAERRMVSFDAADSIARLSVERANCRAALASASTDDDPGRALRIVASLGFYWYRTGAIEEGTGSLQQALRFPDRAPEALPRALLFLAGLHYLAGDLRAGLGGLDAAAVAARAVDDRLTLIRATCYRAHFGVLAGENPAEMAAVARRAVAWAERSAPQWVAAEALSALGHVDRLGGDPATALDRLTRAQRLAEECGHDWAAGSAAWAAVKAALDLGRSTRALRLITEQVVAQEIAGDWTSWLVMVHTAAGALAASGRAEDGAMLLGAVTAIGARLGFDPARMDPIDAPRIERLVTDGCTPEVAAAARAAGTELTRTQVRDLLLQAV</sequence>
<dbReference type="GO" id="GO:0006355">
    <property type="term" value="P:regulation of DNA-templated transcription"/>
    <property type="evidence" value="ECO:0007669"/>
    <property type="project" value="InterPro"/>
</dbReference>
<evidence type="ECO:0000259" key="4">
    <source>
        <dbReference type="PROSITE" id="PS51755"/>
    </source>
</evidence>
<dbReference type="CDD" id="cd15831">
    <property type="entry name" value="BTAD"/>
    <property type="match status" value="1"/>
</dbReference>
<dbReference type="InterPro" id="IPR027417">
    <property type="entry name" value="P-loop_NTPase"/>
</dbReference>
<keyword evidence="6" id="KW-1185">Reference proteome</keyword>
<dbReference type="Gene3D" id="1.25.40.10">
    <property type="entry name" value="Tetratricopeptide repeat domain"/>
    <property type="match status" value="2"/>
</dbReference>